<evidence type="ECO:0000256" key="6">
    <source>
        <dbReference type="ARBA" id="ARBA00022475"/>
    </source>
</evidence>
<dbReference type="GO" id="GO:0034257">
    <property type="term" value="F:nicotinamide riboside transmembrane transporter activity"/>
    <property type="evidence" value="ECO:0007669"/>
    <property type="project" value="InterPro"/>
</dbReference>
<keyword evidence="8 10" id="KW-1133">Transmembrane helix</keyword>
<feature type="transmembrane region" description="Helical" evidence="10">
    <location>
        <begin position="162"/>
        <end position="181"/>
    </location>
</feature>
<evidence type="ECO:0000313" key="12">
    <source>
        <dbReference type="Proteomes" id="UP000242857"/>
    </source>
</evidence>
<dbReference type="Pfam" id="PF04973">
    <property type="entry name" value="NMN_transporter"/>
    <property type="match status" value="1"/>
</dbReference>
<feature type="transmembrane region" description="Helical" evidence="10">
    <location>
        <begin position="139"/>
        <end position="156"/>
    </location>
</feature>
<accession>A0A1M4UUZ9</accession>
<evidence type="ECO:0000256" key="2">
    <source>
        <dbReference type="ARBA" id="ARBA00004651"/>
    </source>
</evidence>
<evidence type="ECO:0000256" key="1">
    <source>
        <dbReference type="ARBA" id="ARBA00002672"/>
    </source>
</evidence>
<evidence type="ECO:0000256" key="3">
    <source>
        <dbReference type="ARBA" id="ARBA00006669"/>
    </source>
</evidence>
<comment type="similarity">
    <text evidence="3">Belongs to the nicotinamide ribonucleoside (NR) uptake permease (TC 4.B.1) family.</text>
</comment>
<dbReference type="AlphaFoldDB" id="A0A1M4UUZ9"/>
<protein>
    <recommendedName>
        <fullName evidence="4">Nicotinamide riboside transporter PnuC</fullName>
    </recommendedName>
</protein>
<feature type="transmembrane region" description="Helical" evidence="10">
    <location>
        <begin position="114"/>
        <end position="132"/>
    </location>
</feature>
<evidence type="ECO:0000256" key="10">
    <source>
        <dbReference type="SAM" id="Phobius"/>
    </source>
</evidence>
<gene>
    <name evidence="11" type="ORF">SAMN02745204_00770</name>
</gene>
<evidence type="ECO:0000256" key="9">
    <source>
        <dbReference type="ARBA" id="ARBA00023136"/>
    </source>
</evidence>
<dbReference type="PANTHER" id="PTHR36122:SF2">
    <property type="entry name" value="NICOTINAMIDE RIBOSIDE TRANSPORTER PNUC"/>
    <property type="match status" value="1"/>
</dbReference>
<dbReference type="EMBL" id="FQUK01000009">
    <property type="protein sequence ID" value="SHE60514.1"/>
    <property type="molecule type" value="Genomic_DNA"/>
</dbReference>
<organism evidence="11 12">
    <name type="scientific">Thermomonas hydrothermalis</name>
    <dbReference type="NCBI Taxonomy" id="213588"/>
    <lineage>
        <taxon>Bacteria</taxon>
        <taxon>Pseudomonadati</taxon>
        <taxon>Pseudomonadota</taxon>
        <taxon>Gammaproteobacteria</taxon>
        <taxon>Lysobacterales</taxon>
        <taxon>Lysobacteraceae</taxon>
        <taxon>Thermomonas</taxon>
    </lineage>
</organism>
<feature type="transmembrane region" description="Helical" evidence="10">
    <location>
        <begin position="48"/>
        <end position="67"/>
    </location>
</feature>
<evidence type="ECO:0000256" key="8">
    <source>
        <dbReference type="ARBA" id="ARBA00022989"/>
    </source>
</evidence>
<dbReference type="GO" id="GO:0005886">
    <property type="term" value="C:plasma membrane"/>
    <property type="evidence" value="ECO:0007669"/>
    <property type="project" value="UniProtKB-SubCell"/>
</dbReference>
<keyword evidence="6" id="KW-1003">Cell membrane</keyword>
<feature type="transmembrane region" description="Helical" evidence="10">
    <location>
        <begin position="88"/>
        <end position="108"/>
    </location>
</feature>
<evidence type="ECO:0000256" key="4">
    <source>
        <dbReference type="ARBA" id="ARBA00017522"/>
    </source>
</evidence>
<keyword evidence="9 10" id="KW-0472">Membrane</keyword>
<evidence type="ECO:0000313" key="11">
    <source>
        <dbReference type="EMBL" id="SHE60514.1"/>
    </source>
</evidence>
<evidence type="ECO:0000256" key="5">
    <source>
        <dbReference type="ARBA" id="ARBA00022448"/>
    </source>
</evidence>
<reference evidence="12" key="1">
    <citation type="submission" date="2016-11" db="EMBL/GenBank/DDBJ databases">
        <authorList>
            <person name="Varghese N."/>
            <person name="Submissions S."/>
        </authorList>
    </citation>
    <scope>NUCLEOTIDE SEQUENCE [LARGE SCALE GENOMIC DNA]</scope>
    <source>
        <strain evidence="12">DSM 14834</strain>
    </source>
</reference>
<comment type="subcellular location">
    <subcellularLocation>
        <location evidence="2">Cell membrane</location>
        <topology evidence="2">Multi-pass membrane protein</topology>
    </subcellularLocation>
</comment>
<keyword evidence="5" id="KW-0813">Transport</keyword>
<comment type="function">
    <text evidence="1">Required for nicotinamide riboside transport across the inner membrane.</text>
</comment>
<dbReference type="Proteomes" id="UP000242857">
    <property type="component" value="Unassembled WGS sequence"/>
</dbReference>
<name>A0A1M4UUZ9_9GAMM</name>
<proteinExistence type="inferred from homology"/>
<dbReference type="InterPro" id="IPR006419">
    <property type="entry name" value="NMN_transpt_PnuC"/>
</dbReference>
<dbReference type="STRING" id="213588.SAMN02745204_00770"/>
<sequence>MVMPAHELLAALLSISAVWLTTRRTPWCYPVGLASVCVYLWVYWQARLYSEVLLQLFWIGMLIIGWRRWQQHLDASGHVQVAPLPRAAALRHLLTGISGGLLLGAIMHRYTDAALPWLDALLTALSLVGQFWQNRRHTAAWWMWIAVDTAYVGMFLVKQLYITAALYAGFIVLAILGLRAWTRAQAEAMATDR</sequence>
<keyword evidence="7 10" id="KW-0812">Transmembrane</keyword>
<keyword evidence="12" id="KW-1185">Reference proteome</keyword>
<dbReference type="PANTHER" id="PTHR36122">
    <property type="entry name" value="NICOTINAMIDE RIBOSIDE TRANSPORTER PNUC"/>
    <property type="match status" value="1"/>
</dbReference>
<evidence type="ECO:0000256" key="7">
    <source>
        <dbReference type="ARBA" id="ARBA00022692"/>
    </source>
</evidence>
<dbReference type="NCBIfam" id="TIGR01528">
    <property type="entry name" value="NMN_trans_PnuC"/>
    <property type="match status" value="1"/>
</dbReference>